<sequence length="140" mass="15554">MRVLCDGEFFAEWGGTLEELAEFNGYDLGRFSIEDDMALETEEQVIGRLTAVVQLHMDEVAHERSYDSILSLCTYATSTNEQFRAEGQAGVVWRDACWALGHELVARVRAGTADVPTEAELLAMLPAMEWPPKAEAEPTT</sequence>
<dbReference type="Proteomes" id="UP001064896">
    <property type="component" value="Chromosome"/>
</dbReference>
<gene>
    <name evidence="1" type="ORF">PSm6_44800</name>
</gene>
<evidence type="ECO:0000313" key="2">
    <source>
        <dbReference type="Proteomes" id="UP001064896"/>
    </source>
</evidence>
<dbReference type="RefSeq" id="WP_265168264.1">
    <property type="nucleotide sequence ID" value="NZ_AP023081.1"/>
</dbReference>
<organism evidence="1 2">
    <name type="scientific">Pseudomonas solani</name>
    <dbReference type="NCBI Taxonomy" id="2731552"/>
    <lineage>
        <taxon>Bacteria</taxon>
        <taxon>Pseudomonadati</taxon>
        <taxon>Pseudomonadota</taxon>
        <taxon>Gammaproteobacteria</taxon>
        <taxon>Pseudomonadales</taxon>
        <taxon>Pseudomonadaceae</taxon>
        <taxon>Pseudomonas</taxon>
    </lineage>
</organism>
<reference evidence="1" key="1">
    <citation type="submission" date="2020-05" db="EMBL/GenBank/DDBJ databases">
        <title>Complete genome sequence of Pseudomonas sp. Sm006.</title>
        <authorList>
            <person name="Takeuchi K."/>
            <person name="Someya N."/>
        </authorList>
    </citation>
    <scope>NUCLEOTIDE SEQUENCE</scope>
    <source>
        <strain evidence="1">Sm006</strain>
    </source>
</reference>
<accession>A0ABM7LEK0</accession>
<name>A0ABM7LEK0_9PSED</name>
<evidence type="ECO:0000313" key="1">
    <source>
        <dbReference type="EMBL" id="BCD88073.1"/>
    </source>
</evidence>
<evidence type="ECO:0008006" key="3">
    <source>
        <dbReference type="Google" id="ProtNLM"/>
    </source>
</evidence>
<dbReference type="EMBL" id="AP023081">
    <property type="protein sequence ID" value="BCD88073.1"/>
    <property type="molecule type" value="Genomic_DNA"/>
</dbReference>
<proteinExistence type="predicted"/>
<protein>
    <recommendedName>
        <fullName evidence="3">Phage protein</fullName>
    </recommendedName>
</protein>
<keyword evidence="2" id="KW-1185">Reference proteome</keyword>